<keyword evidence="3" id="KW-1185">Reference proteome</keyword>
<protein>
    <submittedName>
        <fullName evidence="2">Uncharacterized protein</fullName>
    </submittedName>
</protein>
<dbReference type="EMBL" id="JBDJPC010000002">
    <property type="protein sequence ID" value="KAL1513583.1"/>
    <property type="molecule type" value="Genomic_DNA"/>
</dbReference>
<feature type="transmembrane region" description="Helical" evidence="1">
    <location>
        <begin position="45"/>
        <end position="69"/>
    </location>
</feature>
<sequence>MPPIIDEITNNGSQAIRPTYHPPCGPPHDSCRFHRPPYQNCNNSFHVWISVGVVLGATLCVIAILCFFCRHDSSRNPNRLITNIKMQNMSTDSNMRSELKEET</sequence>
<name>A0ABD1F7Z6_HYPHA</name>
<dbReference type="Proteomes" id="UP001566132">
    <property type="component" value="Unassembled WGS sequence"/>
</dbReference>
<keyword evidence="1" id="KW-0472">Membrane</keyword>
<organism evidence="2 3">
    <name type="scientific">Hypothenemus hampei</name>
    <name type="common">Coffee berry borer</name>
    <dbReference type="NCBI Taxonomy" id="57062"/>
    <lineage>
        <taxon>Eukaryota</taxon>
        <taxon>Metazoa</taxon>
        <taxon>Ecdysozoa</taxon>
        <taxon>Arthropoda</taxon>
        <taxon>Hexapoda</taxon>
        <taxon>Insecta</taxon>
        <taxon>Pterygota</taxon>
        <taxon>Neoptera</taxon>
        <taxon>Endopterygota</taxon>
        <taxon>Coleoptera</taxon>
        <taxon>Polyphaga</taxon>
        <taxon>Cucujiformia</taxon>
        <taxon>Curculionidae</taxon>
        <taxon>Scolytinae</taxon>
        <taxon>Hypothenemus</taxon>
    </lineage>
</organism>
<dbReference type="AlphaFoldDB" id="A0ABD1F7Z6"/>
<comment type="caution">
    <text evidence="2">The sequence shown here is derived from an EMBL/GenBank/DDBJ whole genome shotgun (WGS) entry which is preliminary data.</text>
</comment>
<keyword evidence="1" id="KW-0812">Transmembrane</keyword>
<gene>
    <name evidence="2" type="ORF">ABEB36_002978</name>
</gene>
<keyword evidence="1" id="KW-1133">Transmembrane helix</keyword>
<evidence type="ECO:0000313" key="2">
    <source>
        <dbReference type="EMBL" id="KAL1513583.1"/>
    </source>
</evidence>
<proteinExistence type="predicted"/>
<evidence type="ECO:0000313" key="3">
    <source>
        <dbReference type="Proteomes" id="UP001566132"/>
    </source>
</evidence>
<evidence type="ECO:0000256" key="1">
    <source>
        <dbReference type="SAM" id="Phobius"/>
    </source>
</evidence>
<accession>A0ABD1F7Z6</accession>
<reference evidence="2 3" key="1">
    <citation type="submission" date="2024-05" db="EMBL/GenBank/DDBJ databases">
        <title>Genetic variation in Jamaican populations of the coffee berry borer (Hypothenemus hampei).</title>
        <authorList>
            <person name="Errbii M."/>
            <person name="Myrie A."/>
        </authorList>
    </citation>
    <scope>NUCLEOTIDE SEQUENCE [LARGE SCALE GENOMIC DNA]</scope>
    <source>
        <strain evidence="2">JA-Hopewell-2020-01-JO</strain>
        <tissue evidence="2">Whole body</tissue>
    </source>
</reference>